<dbReference type="GO" id="GO:0016628">
    <property type="term" value="F:oxidoreductase activity, acting on the CH-CH group of donors, NAD or NADP as acceptor"/>
    <property type="evidence" value="ECO:0007669"/>
    <property type="project" value="InterPro"/>
</dbReference>
<dbReference type="OrthoDB" id="9803238at2"/>
<protein>
    <submittedName>
        <fullName evidence="5">Nucleotide sugar dehydrogenase</fullName>
    </submittedName>
</protein>
<dbReference type="Pfam" id="PF00984">
    <property type="entry name" value="UDPG_MGDP_dh"/>
    <property type="match status" value="1"/>
</dbReference>
<keyword evidence="3" id="KW-0520">NAD</keyword>
<proteinExistence type="inferred from homology"/>
<evidence type="ECO:0000313" key="6">
    <source>
        <dbReference type="Proteomes" id="UP000286954"/>
    </source>
</evidence>
<dbReference type="AlphaFoldDB" id="A0A3T0EB67"/>
<dbReference type="PANTHER" id="PTHR43491:SF2">
    <property type="entry name" value="UDP-N-ACETYL-D-MANNOSAMINE DEHYDROGENASE"/>
    <property type="match status" value="1"/>
</dbReference>
<dbReference type="RefSeq" id="WP_127567821.1">
    <property type="nucleotide sequence ID" value="NZ_BMFB01000001.1"/>
</dbReference>
<dbReference type="InterPro" id="IPR001732">
    <property type="entry name" value="UDP-Glc/GDP-Man_DH_N"/>
</dbReference>
<comment type="similarity">
    <text evidence="1 4">Belongs to the UDP-glucose/GDP-mannose dehydrogenase family.</text>
</comment>
<dbReference type="Gene3D" id="3.40.50.720">
    <property type="entry name" value="NAD(P)-binding Rossmann-like Domain"/>
    <property type="match status" value="2"/>
</dbReference>
<evidence type="ECO:0000256" key="3">
    <source>
        <dbReference type="ARBA" id="ARBA00023027"/>
    </source>
</evidence>
<dbReference type="PIRSF" id="PIRSF500136">
    <property type="entry name" value="UDP_ManNAc_DH"/>
    <property type="match status" value="1"/>
</dbReference>
<dbReference type="PIRSF" id="PIRSF000124">
    <property type="entry name" value="UDPglc_GDPman_dh"/>
    <property type="match status" value="1"/>
</dbReference>
<dbReference type="EMBL" id="CP018911">
    <property type="protein sequence ID" value="AZU04683.1"/>
    <property type="molecule type" value="Genomic_DNA"/>
</dbReference>
<dbReference type="InterPro" id="IPR036220">
    <property type="entry name" value="UDP-Glc/GDP-Man_DH_C_sf"/>
</dbReference>
<dbReference type="GO" id="GO:0000271">
    <property type="term" value="P:polysaccharide biosynthetic process"/>
    <property type="evidence" value="ECO:0007669"/>
    <property type="project" value="InterPro"/>
</dbReference>
<dbReference type="Pfam" id="PF03720">
    <property type="entry name" value="UDPG_MGDP_dh_C"/>
    <property type="match status" value="1"/>
</dbReference>
<accession>A0A3T0EB67</accession>
<evidence type="ECO:0000313" key="5">
    <source>
        <dbReference type="EMBL" id="AZU04683.1"/>
    </source>
</evidence>
<dbReference type="SUPFAM" id="SSF51735">
    <property type="entry name" value="NAD(P)-binding Rossmann-fold domains"/>
    <property type="match status" value="1"/>
</dbReference>
<dbReference type="Proteomes" id="UP000286954">
    <property type="component" value="Chromosome"/>
</dbReference>
<name>A0A3T0EB67_9PROT</name>
<dbReference type="InterPro" id="IPR028359">
    <property type="entry name" value="UDP_ManNAc/GlcNAc_DH"/>
</dbReference>
<organism evidence="5 6">
    <name type="scientific">Glycocaulis alkaliphilus</name>
    <dbReference type="NCBI Taxonomy" id="1434191"/>
    <lineage>
        <taxon>Bacteria</taxon>
        <taxon>Pseudomonadati</taxon>
        <taxon>Pseudomonadota</taxon>
        <taxon>Alphaproteobacteria</taxon>
        <taxon>Maricaulales</taxon>
        <taxon>Maricaulaceae</taxon>
        <taxon>Glycocaulis</taxon>
    </lineage>
</organism>
<dbReference type="SMART" id="SM00984">
    <property type="entry name" value="UDPG_MGDP_dh_C"/>
    <property type="match status" value="1"/>
</dbReference>
<dbReference type="SUPFAM" id="SSF52413">
    <property type="entry name" value="UDP-glucose/GDP-mannose dehydrogenase C-terminal domain"/>
    <property type="match status" value="1"/>
</dbReference>
<dbReference type="GO" id="GO:0016616">
    <property type="term" value="F:oxidoreductase activity, acting on the CH-OH group of donors, NAD or NADP as acceptor"/>
    <property type="evidence" value="ECO:0007669"/>
    <property type="project" value="InterPro"/>
</dbReference>
<sequence length="428" mass="45381">MSDNKIVVIGLGYVGLPTAALMAKAGFDVHGVDINPDTLDALNAGRCPIGEPEVVQLVTDALASGRFKATSQPEAGDVFIICVPTPVTDDKKSDVSIVRAATRALAKHVKKGDLVILESTSPIGTTEFTVGEELAAQGFDIREDLDLCYCPERVFPGSTISEIVENDRIIGGLTPRAAERASAIYARFCTGPQLRTTSATAEFSKLMENTYRDVNIALANVFGHIAEAAGIDVNEVIALANRHPRVNVHTPGPGVGGHCIPVDPWFLIDGFPEETGLLLQSRNINDNQAARIWSRVKATGATIRKVAILGAAYRGNLDDARDTPAEYLIHALEADGVSYAVHDPYVSRFRLHGGREIPISANLEEALEGADAAIIMTDHSDYRGLGPQAFAGMAGAVVADGRSLVDRAALAAAQFTVIPVGAPQLDAK</sequence>
<evidence type="ECO:0000256" key="4">
    <source>
        <dbReference type="PIRNR" id="PIRNR000124"/>
    </source>
</evidence>
<dbReference type="Pfam" id="PF03721">
    <property type="entry name" value="UDPG_MGDP_dh_N"/>
    <property type="match status" value="1"/>
</dbReference>
<gene>
    <name evidence="5" type="ORF">X907_2162</name>
</gene>
<dbReference type="InterPro" id="IPR036291">
    <property type="entry name" value="NAD(P)-bd_dom_sf"/>
</dbReference>
<keyword evidence="6" id="KW-1185">Reference proteome</keyword>
<evidence type="ECO:0000256" key="1">
    <source>
        <dbReference type="ARBA" id="ARBA00006601"/>
    </source>
</evidence>
<dbReference type="InterPro" id="IPR008927">
    <property type="entry name" value="6-PGluconate_DH-like_C_sf"/>
</dbReference>
<evidence type="ECO:0000256" key="2">
    <source>
        <dbReference type="ARBA" id="ARBA00023002"/>
    </source>
</evidence>
<reference evidence="5 6" key="1">
    <citation type="submission" date="2016-12" db="EMBL/GenBank/DDBJ databases">
        <title>The genome of dimorphic prosthecate Glycocaulis alkaliphilus 6b-8t, isolated from crude oil dictates its adaptability in petroleum environments.</title>
        <authorList>
            <person name="Wu X.-L."/>
            <person name="Geng S."/>
        </authorList>
    </citation>
    <scope>NUCLEOTIDE SEQUENCE [LARGE SCALE GENOMIC DNA]</scope>
    <source>
        <strain evidence="5 6">6B-8</strain>
    </source>
</reference>
<dbReference type="InterPro" id="IPR017476">
    <property type="entry name" value="UDP-Glc/GDP-Man"/>
</dbReference>
<dbReference type="GO" id="GO:0051287">
    <property type="term" value="F:NAD binding"/>
    <property type="evidence" value="ECO:0007669"/>
    <property type="project" value="InterPro"/>
</dbReference>
<dbReference type="NCBIfam" id="TIGR03026">
    <property type="entry name" value="NDP-sugDHase"/>
    <property type="match status" value="1"/>
</dbReference>
<dbReference type="SUPFAM" id="SSF48179">
    <property type="entry name" value="6-phosphogluconate dehydrogenase C-terminal domain-like"/>
    <property type="match status" value="1"/>
</dbReference>
<dbReference type="InterPro" id="IPR014027">
    <property type="entry name" value="UDP-Glc/GDP-Man_DH_C"/>
</dbReference>
<dbReference type="KEGG" id="gak:X907_2162"/>
<keyword evidence="2" id="KW-0560">Oxidoreductase</keyword>
<dbReference type="PANTHER" id="PTHR43491">
    <property type="entry name" value="UDP-N-ACETYL-D-MANNOSAMINE DEHYDROGENASE"/>
    <property type="match status" value="1"/>
</dbReference>
<dbReference type="InterPro" id="IPR014026">
    <property type="entry name" value="UDP-Glc/GDP-Man_DH_dimer"/>
</dbReference>